<dbReference type="AlphaFoldDB" id="A0A6B8RSA3"/>
<protein>
    <submittedName>
        <fullName evidence="3">Amylo-alpha-1,6-glucosidase</fullName>
    </submittedName>
</protein>
<dbReference type="OrthoDB" id="9759959at2"/>
<gene>
    <name evidence="3" type="ORF">EHS13_29330</name>
</gene>
<dbReference type="Gene3D" id="1.50.10.10">
    <property type="match status" value="1"/>
</dbReference>
<dbReference type="EMBL" id="CP034235">
    <property type="protein sequence ID" value="QGQ98694.1"/>
    <property type="molecule type" value="Genomic_DNA"/>
</dbReference>
<evidence type="ECO:0000259" key="2">
    <source>
        <dbReference type="Pfam" id="PF22422"/>
    </source>
</evidence>
<feature type="domain" description="Putative glycogen debranching enzyme N-terminal" evidence="1">
    <location>
        <begin position="6"/>
        <end position="198"/>
    </location>
</feature>
<proteinExistence type="predicted"/>
<dbReference type="Proteomes" id="UP000426246">
    <property type="component" value="Chromosome"/>
</dbReference>
<dbReference type="InterPro" id="IPR012341">
    <property type="entry name" value="6hp_glycosidase-like_sf"/>
</dbReference>
<evidence type="ECO:0000259" key="1">
    <source>
        <dbReference type="Pfam" id="PF14742"/>
    </source>
</evidence>
<dbReference type="SUPFAM" id="SSF48208">
    <property type="entry name" value="Six-hairpin glycosidases"/>
    <property type="match status" value="1"/>
</dbReference>
<dbReference type="Pfam" id="PF14742">
    <property type="entry name" value="GDE_N_bis"/>
    <property type="match status" value="1"/>
</dbReference>
<dbReference type="InterPro" id="IPR054491">
    <property type="entry name" value="MGH1-like_GH"/>
</dbReference>
<dbReference type="InterPro" id="IPR008928">
    <property type="entry name" value="6-hairpin_glycosidase_sf"/>
</dbReference>
<evidence type="ECO:0000313" key="4">
    <source>
        <dbReference type="Proteomes" id="UP000426246"/>
    </source>
</evidence>
<dbReference type="GO" id="GO:0005975">
    <property type="term" value="P:carbohydrate metabolic process"/>
    <property type="evidence" value="ECO:0007669"/>
    <property type="project" value="InterPro"/>
</dbReference>
<accession>A0A6B8RSA3</accession>
<dbReference type="InterPro" id="IPR032856">
    <property type="entry name" value="GDE_N_bis"/>
</dbReference>
<keyword evidence="4" id="KW-1185">Reference proteome</keyword>
<evidence type="ECO:0000313" key="3">
    <source>
        <dbReference type="EMBL" id="QGQ98694.1"/>
    </source>
</evidence>
<name>A0A6B8RSA3_9BACL</name>
<dbReference type="RefSeq" id="WP_155703803.1">
    <property type="nucleotide sequence ID" value="NZ_CP034235.1"/>
</dbReference>
<dbReference type="KEGG" id="ppsc:EHS13_29330"/>
<reference evidence="4" key="1">
    <citation type="submission" date="2018-11" db="EMBL/GenBank/DDBJ databases">
        <title>Complete genome sequence of Paenibacillus sp. ML311-T8.</title>
        <authorList>
            <person name="Nam Y.-D."/>
            <person name="Kang J."/>
            <person name="Chung W.-H."/>
            <person name="Park Y.S."/>
        </authorList>
    </citation>
    <scope>NUCLEOTIDE SEQUENCE [LARGE SCALE GENOMIC DNA]</scope>
    <source>
        <strain evidence="4">ML311-T8</strain>
    </source>
</reference>
<sequence length="706" mass="79360">MEYRVIKENDLFLTTNPNGDIPHNNPTGLGLFTKDTRYLSRMEFRINGKQPVLLTSQADENFLMTFLLTNVPGDASEKLPLWRESIELKRTRFIYDGVLYESATFTNYYPKELEFEFSSQFDADFNDMFIVRGFLGGKVGVKRQPAYETGKLTLNYESADEVARETRIQWDSSETKYEECGIVHFLIKLAPRDSKTICFFIVPFHNGVGAIPLPIDEARHLLEQSYVSWNKQTTQLSSDSPILSRLYYQGVQDMRVLLTDLGFGTFPVAGLPWYAVPFGRDSLIAALQMLAVNPQVARGTLLTMAHYQATKIEEWRDEQPGKIMHEIRYGELANTNQIPFTPYFGSVDATPLFLLLLAEYFDWTEDILLVEQLMPQLEKALDWIDIYGDEDKDSFVEYHLKSSKGIANQGWKDSADSIVHEDGSYAKAPIALVEVQGYVYQAKTKLAPILRLLGKTILADKLELEAALMKESFESAFWMEDHKFYAIALDENKKQVRSITSNPGHALMSGLMDPARAVHVAKRLVAKDMFSGYGIRTMSDQSAGYNPMSYHDGSVWPHDNSMCLLGLSSNGFHEEANQVIEGLMKSVAGFEHYRLPELFCGYSADHGMPVPYPVACSPQAWAAGTPLVFMQVMLGIKPDAINKSIFLNPSLPKGVNELTIDNLYVAQGRLSLTIKRQSNGTLTIDISANSTGYRIESGQSTAAVYS</sequence>
<organism evidence="3 4">
    <name type="scientific">Paenibacillus psychroresistens</name>
    <dbReference type="NCBI Taxonomy" id="1778678"/>
    <lineage>
        <taxon>Bacteria</taxon>
        <taxon>Bacillati</taxon>
        <taxon>Bacillota</taxon>
        <taxon>Bacilli</taxon>
        <taxon>Bacillales</taxon>
        <taxon>Paenibacillaceae</taxon>
        <taxon>Paenibacillus</taxon>
    </lineage>
</organism>
<feature type="domain" description="Mannosylglycerate hydrolase MGH1-like glycoside hydrolase" evidence="2">
    <location>
        <begin position="428"/>
        <end position="587"/>
    </location>
</feature>
<dbReference type="Pfam" id="PF22422">
    <property type="entry name" value="MGH1-like_GH"/>
    <property type="match status" value="1"/>
</dbReference>